<sequence length="218" mass="23051">MTISEATDRASIDQAFRRAAKHTRSVRRLKILLPIAAFAIAIALIATAFVQSLVPDNVSLGSATIEDGMIVMTNPGITGRNRDGIPYSLKADRALLPAANPDDSTVLLENVTAQVPVEDSVTAVVDAARTLYDRATEYLNIDEPFTIKLSNGMHAEFNSAAIDIQGGTLKSDDPVTVTAPQASVVARNVNITDNGQKIRFGGGVHVTLSPSALGQGNQ</sequence>
<dbReference type="EMBL" id="CP020330">
    <property type="protein sequence ID" value="AQZ53223.1"/>
    <property type="molecule type" value="Genomic_DNA"/>
</dbReference>
<evidence type="ECO:0000313" key="2">
    <source>
        <dbReference type="EMBL" id="AQZ53223.1"/>
    </source>
</evidence>
<dbReference type="AlphaFoldDB" id="A0A1U9Z679"/>
<reference evidence="2 3" key="1">
    <citation type="submission" date="2017-03" db="EMBL/GenBank/DDBJ databases">
        <title>Foreign affairs: Plasmid Transfer between Roseobacters and Rhizobia.</title>
        <authorList>
            <person name="Bartling P."/>
            <person name="Bunk B."/>
            <person name="Overmann J."/>
            <person name="Brinkmann H."/>
            <person name="Petersen J."/>
        </authorList>
    </citation>
    <scope>NUCLEOTIDE SEQUENCE [LARGE SCALE GENOMIC DNA]</scope>
    <source>
        <strain evidence="2 3">MACL11</strain>
    </source>
</reference>
<dbReference type="STRING" id="1122214.Mame_03922"/>
<proteinExistence type="predicted"/>
<dbReference type="eggNOG" id="COG5375">
    <property type="taxonomic scope" value="Bacteria"/>
</dbReference>
<dbReference type="Proteomes" id="UP000191135">
    <property type="component" value="Chromosome"/>
</dbReference>
<evidence type="ECO:0000313" key="3">
    <source>
        <dbReference type="Proteomes" id="UP000191135"/>
    </source>
</evidence>
<evidence type="ECO:0000256" key="1">
    <source>
        <dbReference type="SAM" id="Phobius"/>
    </source>
</evidence>
<accession>A0A1U9Z679</accession>
<name>A0A1U9Z679_9HYPH</name>
<dbReference type="KEGG" id="mmed:Mame_03922"/>
<dbReference type="OrthoDB" id="7873824at2"/>
<dbReference type="RefSeq" id="WP_018065554.1">
    <property type="nucleotide sequence ID" value="NZ_AQWH01000014.1"/>
</dbReference>
<keyword evidence="1" id="KW-0472">Membrane</keyword>
<keyword evidence="3" id="KW-1185">Reference proteome</keyword>
<keyword evidence="1" id="KW-1133">Transmembrane helix</keyword>
<gene>
    <name evidence="2" type="ORF">Mame_03922</name>
</gene>
<evidence type="ECO:0008006" key="4">
    <source>
        <dbReference type="Google" id="ProtNLM"/>
    </source>
</evidence>
<feature type="transmembrane region" description="Helical" evidence="1">
    <location>
        <begin position="31"/>
        <end position="50"/>
    </location>
</feature>
<protein>
    <recommendedName>
        <fullName evidence="4">Lipopolysaccharide-assembly, LptC-related</fullName>
    </recommendedName>
</protein>
<organism evidence="2 3">
    <name type="scientific">Martelella mediterranea DSM 17316</name>
    <dbReference type="NCBI Taxonomy" id="1122214"/>
    <lineage>
        <taxon>Bacteria</taxon>
        <taxon>Pseudomonadati</taxon>
        <taxon>Pseudomonadota</taxon>
        <taxon>Alphaproteobacteria</taxon>
        <taxon>Hyphomicrobiales</taxon>
        <taxon>Aurantimonadaceae</taxon>
        <taxon>Martelella</taxon>
    </lineage>
</organism>
<keyword evidence="1" id="KW-0812">Transmembrane</keyword>